<evidence type="ECO:0000313" key="2">
    <source>
        <dbReference type="EMBL" id="GIC89674.1"/>
    </source>
</evidence>
<reference evidence="2" key="2">
    <citation type="submission" date="2021-01" db="EMBL/GenBank/DDBJ databases">
        <title>Pan-genome distribution and transcriptional activeness of fungal secondary metabolism genes in Aspergillus section Fumigati.</title>
        <authorList>
            <person name="Takahashi H."/>
            <person name="Umemura M."/>
            <person name="Ninomiya A."/>
            <person name="Kusuya Y."/>
            <person name="Urayama S."/>
            <person name="Shimizu M."/>
            <person name="Watanabe A."/>
            <person name="Kamei K."/>
            <person name="Yaguchi T."/>
            <person name="Hagiwara D."/>
        </authorList>
    </citation>
    <scope>NUCLEOTIDE SEQUENCE</scope>
    <source>
        <strain evidence="2">IFM 46973</strain>
    </source>
</reference>
<reference evidence="2" key="1">
    <citation type="journal article" date="2015" name="Genome Announc.">
        <title>Draft Genome Sequence of the Pathogenic Filamentous Fungus Aspergillus udagawae Strain IFM 46973T.</title>
        <authorList>
            <person name="Kusuya Y."/>
            <person name="Takahashi-Nakaguchi A."/>
            <person name="Takahashi H."/>
            <person name="Yaguchi T."/>
        </authorList>
    </citation>
    <scope>NUCLEOTIDE SEQUENCE</scope>
    <source>
        <strain evidence="2">IFM 46973</strain>
    </source>
</reference>
<protein>
    <submittedName>
        <fullName evidence="2">Uncharacterized protein</fullName>
    </submittedName>
</protein>
<evidence type="ECO:0000256" key="1">
    <source>
        <dbReference type="SAM" id="Phobius"/>
    </source>
</evidence>
<dbReference type="RefSeq" id="XP_043146940.1">
    <property type="nucleotide sequence ID" value="XM_043291005.1"/>
</dbReference>
<keyword evidence="1" id="KW-1133">Transmembrane helix</keyword>
<dbReference type="Proteomes" id="UP000036893">
    <property type="component" value="Unassembled WGS sequence"/>
</dbReference>
<keyword evidence="1" id="KW-0812">Transmembrane</keyword>
<gene>
    <name evidence="2" type="ORF">Aud_006098</name>
</gene>
<dbReference type="GeneID" id="66993575"/>
<accession>A0A8E0QUP2</accession>
<dbReference type="EMBL" id="BBXM02000004">
    <property type="protein sequence ID" value="GIC89674.1"/>
    <property type="molecule type" value="Genomic_DNA"/>
</dbReference>
<comment type="caution">
    <text evidence="2">The sequence shown here is derived from an EMBL/GenBank/DDBJ whole genome shotgun (WGS) entry which is preliminary data.</text>
</comment>
<feature type="transmembrane region" description="Helical" evidence="1">
    <location>
        <begin position="76"/>
        <end position="98"/>
    </location>
</feature>
<sequence>MHASKVNFDPHLPHTNEAFTRYALPVKRNQRADRQHQPTLGVFQKTRELLPLMEVLEAKDSRREERVTLVRMYKRLAHAGGNAAISVAVISASIPQVLMS</sequence>
<name>A0A8E0QUP2_9EURO</name>
<organism evidence="2 3">
    <name type="scientific">Aspergillus udagawae</name>
    <dbReference type="NCBI Taxonomy" id="91492"/>
    <lineage>
        <taxon>Eukaryota</taxon>
        <taxon>Fungi</taxon>
        <taxon>Dikarya</taxon>
        <taxon>Ascomycota</taxon>
        <taxon>Pezizomycotina</taxon>
        <taxon>Eurotiomycetes</taxon>
        <taxon>Eurotiomycetidae</taxon>
        <taxon>Eurotiales</taxon>
        <taxon>Aspergillaceae</taxon>
        <taxon>Aspergillus</taxon>
        <taxon>Aspergillus subgen. Fumigati</taxon>
    </lineage>
</organism>
<evidence type="ECO:0000313" key="3">
    <source>
        <dbReference type="Proteomes" id="UP000036893"/>
    </source>
</evidence>
<keyword evidence="1" id="KW-0472">Membrane</keyword>
<dbReference type="AlphaFoldDB" id="A0A8E0QUP2"/>
<proteinExistence type="predicted"/>